<organism evidence="2 3">
    <name type="scientific">Molorchus minor</name>
    <dbReference type="NCBI Taxonomy" id="1323400"/>
    <lineage>
        <taxon>Eukaryota</taxon>
        <taxon>Metazoa</taxon>
        <taxon>Ecdysozoa</taxon>
        <taxon>Arthropoda</taxon>
        <taxon>Hexapoda</taxon>
        <taxon>Insecta</taxon>
        <taxon>Pterygota</taxon>
        <taxon>Neoptera</taxon>
        <taxon>Endopterygota</taxon>
        <taxon>Coleoptera</taxon>
        <taxon>Polyphaga</taxon>
        <taxon>Cucujiformia</taxon>
        <taxon>Chrysomeloidea</taxon>
        <taxon>Cerambycidae</taxon>
        <taxon>Lamiinae</taxon>
        <taxon>Monochamini</taxon>
        <taxon>Molorchus</taxon>
    </lineage>
</organism>
<sequence length="227" mass="25350">MHSCLVGQQEEWYTVMPIGLLFIDDDFLGYTVDLIDRDGILPLKLIFCFTPALRFSFDNVFTYILSSDNALFSAGESVISSSHVVSKPPTIGDGWKESNDKRVVVLQGMQLGSGKLQHTSVISVNHADADQPPSLYLAPTASQNYLFGSLTDGTYVPMTKLSIGEVNKTHVVWIYFVVLILRLYLPRKNAIMNFHNNHVQAKKTLQEVGGARYQHLSLSTRRGIVNE</sequence>
<dbReference type="EMBL" id="JAPWTJ010000044">
    <property type="protein sequence ID" value="KAJ8984195.1"/>
    <property type="molecule type" value="Genomic_DNA"/>
</dbReference>
<evidence type="ECO:0000313" key="3">
    <source>
        <dbReference type="Proteomes" id="UP001162164"/>
    </source>
</evidence>
<keyword evidence="3" id="KW-1185">Reference proteome</keyword>
<name>A0ABQ9K1N2_9CUCU</name>
<proteinExistence type="predicted"/>
<evidence type="ECO:0000313" key="2">
    <source>
        <dbReference type="EMBL" id="KAJ8984195.1"/>
    </source>
</evidence>
<accession>A0ABQ9K1N2</accession>
<dbReference type="Proteomes" id="UP001162164">
    <property type="component" value="Unassembled WGS sequence"/>
</dbReference>
<keyword evidence="1" id="KW-0472">Membrane</keyword>
<protein>
    <submittedName>
        <fullName evidence="2">Uncharacterized protein</fullName>
    </submittedName>
</protein>
<keyword evidence="1" id="KW-1133">Transmembrane helix</keyword>
<evidence type="ECO:0000256" key="1">
    <source>
        <dbReference type="SAM" id="Phobius"/>
    </source>
</evidence>
<feature type="transmembrane region" description="Helical" evidence="1">
    <location>
        <begin position="170"/>
        <end position="185"/>
    </location>
</feature>
<comment type="caution">
    <text evidence="2">The sequence shown here is derived from an EMBL/GenBank/DDBJ whole genome shotgun (WGS) entry which is preliminary data.</text>
</comment>
<gene>
    <name evidence="2" type="ORF">NQ317_011104</name>
</gene>
<reference evidence="2" key="1">
    <citation type="journal article" date="2023" name="Insect Mol. Biol.">
        <title>Genome sequencing provides insights into the evolution of gene families encoding plant cell wall-degrading enzymes in longhorned beetles.</title>
        <authorList>
            <person name="Shin N.R."/>
            <person name="Okamura Y."/>
            <person name="Kirsch R."/>
            <person name="Pauchet Y."/>
        </authorList>
    </citation>
    <scope>NUCLEOTIDE SEQUENCE</scope>
    <source>
        <strain evidence="2">MMC_N1</strain>
    </source>
</reference>
<keyword evidence="1" id="KW-0812">Transmembrane</keyword>